<evidence type="ECO:0000256" key="4">
    <source>
        <dbReference type="ARBA" id="ARBA00022801"/>
    </source>
</evidence>
<evidence type="ECO:0000256" key="5">
    <source>
        <dbReference type="ARBA" id="ARBA00022806"/>
    </source>
</evidence>
<dbReference type="InterPro" id="IPR001650">
    <property type="entry name" value="Helicase_C-like"/>
</dbReference>
<evidence type="ECO:0000256" key="2">
    <source>
        <dbReference type="ARBA" id="ARBA00012552"/>
    </source>
</evidence>
<dbReference type="PROSITE" id="PS51195">
    <property type="entry name" value="Q_MOTIF"/>
    <property type="match status" value="1"/>
</dbReference>
<feature type="compositionally biased region" description="Gly residues" evidence="10">
    <location>
        <begin position="96"/>
        <end position="123"/>
    </location>
</feature>
<name>A0AAN9B8I1_9CAEN</name>
<feature type="domain" description="CCHC-type" evidence="11">
    <location>
        <begin position="320"/>
        <end position="335"/>
    </location>
</feature>
<dbReference type="PROSITE" id="PS50158">
    <property type="entry name" value="ZF_CCHC"/>
    <property type="match status" value="6"/>
</dbReference>
<feature type="domain" description="CCHC-type" evidence="11">
    <location>
        <begin position="215"/>
        <end position="230"/>
    </location>
</feature>
<organism evidence="15 16">
    <name type="scientific">Littorina saxatilis</name>
    <dbReference type="NCBI Taxonomy" id="31220"/>
    <lineage>
        <taxon>Eukaryota</taxon>
        <taxon>Metazoa</taxon>
        <taxon>Spiralia</taxon>
        <taxon>Lophotrochozoa</taxon>
        <taxon>Mollusca</taxon>
        <taxon>Gastropoda</taxon>
        <taxon>Caenogastropoda</taxon>
        <taxon>Littorinimorpha</taxon>
        <taxon>Littorinoidea</taxon>
        <taxon>Littorinidae</taxon>
        <taxon>Littorina</taxon>
    </lineage>
</organism>
<gene>
    <name evidence="15" type="ORF">V1264_024070</name>
</gene>
<dbReference type="SMART" id="SM00487">
    <property type="entry name" value="DEXDc"/>
    <property type="match status" value="1"/>
</dbReference>
<reference evidence="15 16" key="1">
    <citation type="submission" date="2024-02" db="EMBL/GenBank/DDBJ databases">
        <title>Chromosome-scale genome assembly of the rough periwinkle Littorina saxatilis.</title>
        <authorList>
            <person name="De Jode A."/>
            <person name="Faria R."/>
            <person name="Formenti G."/>
            <person name="Sims Y."/>
            <person name="Smith T.P."/>
            <person name="Tracey A."/>
            <person name="Wood J.M.D."/>
            <person name="Zagrodzka Z.B."/>
            <person name="Johannesson K."/>
            <person name="Butlin R.K."/>
            <person name="Leder E.H."/>
        </authorList>
    </citation>
    <scope>NUCLEOTIDE SEQUENCE [LARGE SCALE GENOMIC DNA]</scope>
    <source>
        <strain evidence="15">Snail1</strain>
        <tissue evidence="15">Muscle</tissue>
    </source>
</reference>
<keyword evidence="8" id="KW-0479">Metal-binding</keyword>
<evidence type="ECO:0000256" key="7">
    <source>
        <dbReference type="ARBA" id="ARBA00047984"/>
    </source>
</evidence>
<keyword evidence="4" id="KW-0378">Hydrolase</keyword>
<feature type="domain" description="Helicase C-terminal" evidence="13">
    <location>
        <begin position="630"/>
        <end position="775"/>
    </location>
</feature>
<evidence type="ECO:0000256" key="10">
    <source>
        <dbReference type="SAM" id="MobiDB-lite"/>
    </source>
</evidence>
<dbReference type="GO" id="GO:0003676">
    <property type="term" value="F:nucleic acid binding"/>
    <property type="evidence" value="ECO:0007669"/>
    <property type="project" value="InterPro"/>
</dbReference>
<dbReference type="CDD" id="cd18052">
    <property type="entry name" value="DEADc_DDX4"/>
    <property type="match status" value="1"/>
</dbReference>
<evidence type="ECO:0000256" key="6">
    <source>
        <dbReference type="ARBA" id="ARBA00022840"/>
    </source>
</evidence>
<evidence type="ECO:0000259" key="13">
    <source>
        <dbReference type="PROSITE" id="PS51194"/>
    </source>
</evidence>
<dbReference type="InterPro" id="IPR014014">
    <property type="entry name" value="RNA_helicase_DEAD_Q_motif"/>
</dbReference>
<dbReference type="InterPro" id="IPR014001">
    <property type="entry name" value="Helicase_ATP-bd"/>
</dbReference>
<evidence type="ECO:0000256" key="3">
    <source>
        <dbReference type="ARBA" id="ARBA00022741"/>
    </source>
</evidence>
<sequence length="824" mass="84561">MDENWDEGGSSAQPAAVNGSKLRGFGRGKALQQLGTEMNGQTNGFGSSNGTARSGFGGGSSSGGAFGKPSGGGGFGAPKAADEDDGWNEDAPPPSSGGGFGGRGGGFGGGRGGGFGGGRGGGGGGSSGGSGCHKCGEDGHFARECPSGGGGRGGGGGGRGCHKCGEEGHFARECPSGGGGGGGGGRGCHKCGEEGHFARECPSGGGGGGGGGRACHKCGEEGHFARECPSGGGGGGGARSGGGFSRPEGGFGKASDSNGFGAPSGDSGGGSRGGGFGGSSGGGRNDASGGGSGCRRCGEEGHFARECPNKGEGGGQGGACHKCGEEGHFARECPQALADGEKPREIYVPPEADEDDLFKSGIHQGINFDKYDNINIEVTGNDSKFKPISSFEEAGLLPTFLQNVQKACYVKPTPIQKYAIPAILAGRDIMGCAQTGSGKTAAFILPVLTAMYQQGLTTSSFSPVQEPQAIVVAPTRELATQIYTEARKFAARTDIRPVVVYGGTSVGHQMRQVENGANIVVGTPGRLLDFIEKGKISLAKTKFLILDEADRMLDMGFEPCIRKLVDTLGLPPKTQRQTLMFSATFKAEIQRLAADFLNDYLFITVGIVGGACSDVEQTFLEVDRLQKREYLCDILNTAGTQRVLVFVGQKRNADFLASYLSQTGYPTTSIHGDRLQREREEALRDFKSAKTPVMIATNVAARGLDIPDVAYVINYDLPTDIDEYVHRIGRTGRCGNLGKATSFYSQDTDFALASDLVKILSESRQIVPDWLADYASSGGGGDAGRFSGRFASKDIRHKGKFDSGGGDAGGGGGFATTADDESWD</sequence>
<keyword evidence="16" id="KW-1185">Reference proteome</keyword>
<feature type="domain" description="DEAD-box RNA helicase Q" evidence="14">
    <location>
        <begin position="389"/>
        <end position="417"/>
    </location>
</feature>
<keyword evidence="3" id="KW-0547">Nucleotide-binding</keyword>
<dbReference type="GO" id="GO:0005524">
    <property type="term" value="F:ATP binding"/>
    <property type="evidence" value="ECO:0007669"/>
    <property type="project" value="UniProtKB-KW"/>
</dbReference>
<proteinExistence type="inferred from homology"/>
<evidence type="ECO:0000256" key="8">
    <source>
        <dbReference type="PROSITE-ProRule" id="PRU00047"/>
    </source>
</evidence>
<dbReference type="Gene3D" id="3.40.50.300">
    <property type="entry name" value="P-loop containing nucleotide triphosphate hydrolases"/>
    <property type="match status" value="2"/>
</dbReference>
<evidence type="ECO:0000256" key="1">
    <source>
        <dbReference type="ARBA" id="ARBA00010132"/>
    </source>
</evidence>
<feature type="compositionally biased region" description="Gly residues" evidence="10">
    <location>
        <begin position="230"/>
        <end position="252"/>
    </location>
</feature>
<feature type="compositionally biased region" description="Gly residues" evidence="10">
    <location>
        <begin position="266"/>
        <end position="291"/>
    </location>
</feature>
<comment type="caution">
    <text evidence="15">The sequence shown here is derived from an EMBL/GenBank/DDBJ whole genome shotgun (WGS) entry which is preliminary data.</text>
</comment>
<feature type="domain" description="CCHC-type" evidence="11">
    <location>
        <begin position="188"/>
        <end position="203"/>
    </location>
</feature>
<keyword evidence="8" id="KW-0862">Zinc</keyword>
<feature type="domain" description="CCHC-type" evidence="11">
    <location>
        <begin position="132"/>
        <end position="147"/>
    </location>
</feature>
<comment type="similarity">
    <text evidence="1">Belongs to the DEAD box helicase family. DDX4/VASA subfamily.</text>
</comment>
<feature type="compositionally biased region" description="Polar residues" evidence="10">
    <location>
        <begin position="33"/>
        <end position="52"/>
    </location>
</feature>
<evidence type="ECO:0000259" key="11">
    <source>
        <dbReference type="PROSITE" id="PS50158"/>
    </source>
</evidence>
<comment type="catalytic activity">
    <reaction evidence="7">
        <text>ATP + H2O = ADP + phosphate + H(+)</text>
        <dbReference type="Rhea" id="RHEA:13065"/>
        <dbReference type="ChEBI" id="CHEBI:15377"/>
        <dbReference type="ChEBI" id="CHEBI:15378"/>
        <dbReference type="ChEBI" id="CHEBI:30616"/>
        <dbReference type="ChEBI" id="CHEBI:43474"/>
        <dbReference type="ChEBI" id="CHEBI:456216"/>
        <dbReference type="EC" id="3.6.4.13"/>
    </reaction>
</comment>
<evidence type="ECO:0000256" key="9">
    <source>
        <dbReference type="PROSITE-ProRule" id="PRU00552"/>
    </source>
</evidence>
<feature type="region of interest" description="Disordered" evidence="10">
    <location>
        <begin position="1"/>
        <end position="123"/>
    </location>
</feature>
<evidence type="ECO:0000313" key="15">
    <source>
        <dbReference type="EMBL" id="KAK7101265.1"/>
    </source>
</evidence>
<dbReference type="PANTHER" id="PTHR47958">
    <property type="entry name" value="ATP-DEPENDENT RNA HELICASE DBP3"/>
    <property type="match status" value="1"/>
</dbReference>
<dbReference type="CDD" id="cd18787">
    <property type="entry name" value="SF2_C_DEAD"/>
    <property type="match status" value="1"/>
</dbReference>
<dbReference type="PROSITE" id="PS51194">
    <property type="entry name" value="HELICASE_CTER"/>
    <property type="match status" value="1"/>
</dbReference>
<dbReference type="InterPro" id="IPR036875">
    <property type="entry name" value="Znf_CCHC_sf"/>
</dbReference>
<keyword evidence="8" id="KW-0863">Zinc-finger</keyword>
<accession>A0AAN9B8I1</accession>
<feature type="region of interest" description="Disordered" evidence="10">
    <location>
        <begin position="229"/>
        <end position="291"/>
    </location>
</feature>
<dbReference type="SMART" id="SM00490">
    <property type="entry name" value="HELICc"/>
    <property type="match status" value="1"/>
</dbReference>
<dbReference type="SUPFAM" id="SSF52540">
    <property type="entry name" value="P-loop containing nucleoside triphosphate hydrolases"/>
    <property type="match status" value="1"/>
</dbReference>
<dbReference type="FunFam" id="3.40.50.300:FF:000397">
    <property type="entry name" value="Probable ATP-dependent RNA helicase DDX4"/>
    <property type="match status" value="1"/>
</dbReference>
<keyword evidence="6" id="KW-0067">ATP-binding</keyword>
<dbReference type="Pfam" id="PF00271">
    <property type="entry name" value="Helicase_C"/>
    <property type="match status" value="1"/>
</dbReference>
<protein>
    <recommendedName>
        <fullName evidence="2">RNA helicase</fullName>
        <ecNumber evidence="2">3.6.4.13</ecNumber>
    </recommendedName>
</protein>
<dbReference type="GO" id="GO:0003724">
    <property type="term" value="F:RNA helicase activity"/>
    <property type="evidence" value="ECO:0007669"/>
    <property type="project" value="UniProtKB-EC"/>
</dbReference>
<dbReference type="SMART" id="SM00343">
    <property type="entry name" value="ZnF_C2HC"/>
    <property type="match status" value="6"/>
</dbReference>
<feature type="region of interest" description="Disordered" evidence="10">
    <location>
        <begin position="800"/>
        <end position="824"/>
    </location>
</feature>
<keyword evidence="5" id="KW-0347">Helicase</keyword>
<dbReference type="InterPro" id="IPR000629">
    <property type="entry name" value="RNA-helicase_DEAD-box_CS"/>
</dbReference>
<dbReference type="EMBL" id="JBAMIC010000011">
    <property type="protein sequence ID" value="KAK7101265.1"/>
    <property type="molecule type" value="Genomic_DNA"/>
</dbReference>
<dbReference type="PROSITE" id="PS00039">
    <property type="entry name" value="DEAD_ATP_HELICASE"/>
    <property type="match status" value="1"/>
</dbReference>
<dbReference type="EC" id="3.6.4.13" evidence="2"/>
<feature type="compositionally biased region" description="Gly residues" evidence="10">
    <location>
        <begin position="802"/>
        <end position="814"/>
    </location>
</feature>
<feature type="domain" description="Helicase ATP-binding" evidence="12">
    <location>
        <begin position="420"/>
        <end position="603"/>
    </location>
</feature>
<evidence type="ECO:0000313" key="16">
    <source>
        <dbReference type="Proteomes" id="UP001374579"/>
    </source>
</evidence>
<feature type="short sequence motif" description="Q motif" evidence="9">
    <location>
        <begin position="389"/>
        <end position="417"/>
    </location>
</feature>
<dbReference type="PROSITE" id="PS51192">
    <property type="entry name" value="HELICASE_ATP_BIND_1"/>
    <property type="match status" value="1"/>
</dbReference>
<feature type="domain" description="CCHC-type" evidence="11">
    <location>
        <begin position="294"/>
        <end position="309"/>
    </location>
</feature>
<dbReference type="SUPFAM" id="SSF57756">
    <property type="entry name" value="Retrovirus zinc finger-like domains"/>
    <property type="match status" value="3"/>
</dbReference>
<dbReference type="Pfam" id="PF00270">
    <property type="entry name" value="DEAD"/>
    <property type="match status" value="1"/>
</dbReference>
<dbReference type="InterPro" id="IPR027417">
    <property type="entry name" value="P-loop_NTPase"/>
</dbReference>
<evidence type="ECO:0000259" key="12">
    <source>
        <dbReference type="PROSITE" id="PS51192"/>
    </source>
</evidence>
<dbReference type="InterPro" id="IPR011545">
    <property type="entry name" value="DEAD/DEAH_box_helicase_dom"/>
</dbReference>
<dbReference type="FunFam" id="3.40.50.300:FF:000008">
    <property type="entry name" value="ATP-dependent RNA helicase RhlB"/>
    <property type="match status" value="1"/>
</dbReference>
<dbReference type="Pfam" id="PF00098">
    <property type="entry name" value="zf-CCHC"/>
    <property type="match status" value="6"/>
</dbReference>
<dbReference type="AlphaFoldDB" id="A0AAN9B8I1"/>
<dbReference type="GO" id="GO:0008270">
    <property type="term" value="F:zinc ion binding"/>
    <property type="evidence" value="ECO:0007669"/>
    <property type="project" value="UniProtKB-KW"/>
</dbReference>
<feature type="compositionally biased region" description="Gly residues" evidence="10">
    <location>
        <begin position="55"/>
        <end position="76"/>
    </location>
</feature>
<dbReference type="GO" id="GO:0016787">
    <property type="term" value="F:hydrolase activity"/>
    <property type="evidence" value="ECO:0007669"/>
    <property type="project" value="UniProtKB-KW"/>
</dbReference>
<feature type="domain" description="CCHC-type" evidence="11">
    <location>
        <begin position="161"/>
        <end position="176"/>
    </location>
</feature>
<dbReference type="Proteomes" id="UP001374579">
    <property type="component" value="Unassembled WGS sequence"/>
</dbReference>
<dbReference type="InterPro" id="IPR001878">
    <property type="entry name" value="Znf_CCHC"/>
</dbReference>
<dbReference type="Gene3D" id="4.10.60.10">
    <property type="entry name" value="Zinc finger, CCHC-type"/>
    <property type="match status" value="5"/>
</dbReference>
<evidence type="ECO:0000259" key="14">
    <source>
        <dbReference type="PROSITE" id="PS51195"/>
    </source>
</evidence>